<feature type="domain" description="Cyclic nucleotide-binding" evidence="4">
    <location>
        <begin position="1"/>
        <end position="106"/>
    </location>
</feature>
<dbReference type="PROSITE" id="PS50005">
    <property type="entry name" value="TPR"/>
    <property type="match status" value="2"/>
</dbReference>
<feature type="repeat" description="TPR" evidence="3">
    <location>
        <begin position="241"/>
        <end position="274"/>
    </location>
</feature>
<comment type="caution">
    <text evidence="5">The sequence shown here is derived from an EMBL/GenBank/DDBJ whole genome shotgun (WGS) entry which is preliminary data.</text>
</comment>
<dbReference type="Gene3D" id="1.25.40.10">
    <property type="entry name" value="Tetratricopeptide repeat domain"/>
    <property type="match status" value="2"/>
</dbReference>
<dbReference type="PROSITE" id="PS50042">
    <property type="entry name" value="CNMP_BINDING_3"/>
    <property type="match status" value="1"/>
</dbReference>
<dbReference type="EMBL" id="MWQY01000030">
    <property type="protein sequence ID" value="ORC30669.1"/>
    <property type="molecule type" value="Genomic_DNA"/>
</dbReference>
<evidence type="ECO:0000313" key="6">
    <source>
        <dbReference type="Proteomes" id="UP000192343"/>
    </source>
</evidence>
<dbReference type="AlphaFoldDB" id="A0A1Y1RTB1"/>
<dbReference type="PANTHER" id="PTHR44943">
    <property type="entry name" value="CELLULOSE SYNTHASE OPERON PROTEIN C"/>
    <property type="match status" value="1"/>
</dbReference>
<evidence type="ECO:0000259" key="4">
    <source>
        <dbReference type="PROSITE" id="PS50042"/>
    </source>
</evidence>
<dbReference type="SUPFAM" id="SSF51206">
    <property type="entry name" value="cAMP-binding domain-like"/>
    <property type="match status" value="1"/>
</dbReference>
<dbReference type="SUPFAM" id="SSF48452">
    <property type="entry name" value="TPR-like"/>
    <property type="match status" value="1"/>
</dbReference>
<accession>A0A1Y1RTB1</accession>
<dbReference type="CDD" id="cd00038">
    <property type="entry name" value="CAP_ED"/>
    <property type="match status" value="1"/>
</dbReference>
<feature type="repeat" description="TPR" evidence="3">
    <location>
        <begin position="128"/>
        <end position="161"/>
    </location>
</feature>
<keyword evidence="6" id="KW-1185">Reference proteome</keyword>
<dbReference type="Pfam" id="PF00027">
    <property type="entry name" value="cNMP_binding"/>
    <property type="match status" value="1"/>
</dbReference>
<evidence type="ECO:0000256" key="2">
    <source>
        <dbReference type="ARBA" id="ARBA00022803"/>
    </source>
</evidence>
<dbReference type="InterPro" id="IPR019734">
    <property type="entry name" value="TPR_rpt"/>
</dbReference>
<keyword evidence="2 3" id="KW-0802">TPR repeat</keyword>
<dbReference type="InterPro" id="IPR051685">
    <property type="entry name" value="Ycf3/AcsC/BcsC/TPR_MFPF"/>
</dbReference>
<dbReference type="InterPro" id="IPR014710">
    <property type="entry name" value="RmlC-like_jellyroll"/>
</dbReference>
<dbReference type="PANTHER" id="PTHR44943:SF8">
    <property type="entry name" value="TPR REPEAT-CONTAINING PROTEIN MJ0263"/>
    <property type="match status" value="1"/>
</dbReference>
<gene>
    <name evidence="5" type="ORF">B4O97_17945</name>
</gene>
<evidence type="ECO:0000256" key="3">
    <source>
        <dbReference type="PROSITE-ProRule" id="PRU00339"/>
    </source>
</evidence>
<evidence type="ECO:0000256" key="1">
    <source>
        <dbReference type="ARBA" id="ARBA00022737"/>
    </source>
</evidence>
<dbReference type="InterPro" id="IPR011990">
    <property type="entry name" value="TPR-like_helical_dom_sf"/>
</dbReference>
<dbReference type="Gene3D" id="2.60.120.10">
    <property type="entry name" value="Jelly Rolls"/>
    <property type="match status" value="1"/>
</dbReference>
<dbReference type="InterPro" id="IPR018490">
    <property type="entry name" value="cNMP-bd_dom_sf"/>
</dbReference>
<organism evidence="5 6">
    <name type="scientific">Marispirochaeta aestuarii</name>
    <dbReference type="NCBI Taxonomy" id="1963862"/>
    <lineage>
        <taxon>Bacteria</taxon>
        <taxon>Pseudomonadati</taxon>
        <taxon>Spirochaetota</taxon>
        <taxon>Spirochaetia</taxon>
        <taxon>Spirochaetales</taxon>
        <taxon>Spirochaetaceae</taxon>
        <taxon>Marispirochaeta</taxon>
    </lineage>
</organism>
<evidence type="ECO:0000313" key="5">
    <source>
        <dbReference type="EMBL" id="ORC30669.1"/>
    </source>
</evidence>
<dbReference type="STRING" id="1963862.B4O97_17945"/>
<sequence length="329" mass="37772">MPKAINFKANSVVYFRGDVSEKIYILKSGRVNLRSNDIETGQEINEQIKTGEFFGVKSSLGKYPREETAMVLSDSTMLVFSVPEFEQVVLKNTRIIMKMLKVFSNQLRRIHQQVQNLISTSDSETDPEDGLFQIGEYYLKNKRYRQALYTFQRYLLYYPHGKYAEEATANISLAEQYSQRNVPLREENPNEVRPAARGAGLSAGAREYYDAVSLFSQQRYDEALKQFKLIVEKGDDDEYVAKSYYEMGRCLFSLNKYTETVSHFTGLIQRYPKHPDLADALFYVASAYDKEGSATKARGLFTKILNMTTEDNPVNRKSRKALKSLEGRG</sequence>
<proteinExistence type="predicted"/>
<dbReference type="OrthoDB" id="335400at2"/>
<keyword evidence="1" id="KW-0677">Repeat</keyword>
<dbReference type="InterPro" id="IPR000595">
    <property type="entry name" value="cNMP-bd_dom"/>
</dbReference>
<dbReference type="SMART" id="SM00028">
    <property type="entry name" value="TPR"/>
    <property type="match status" value="4"/>
</dbReference>
<dbReference type="Pfam" id="PF13174">
    <property type="entry name" value="TPR_6"/>
    <property type="match status" value="2"/>
</dbReference>
<name>A0A1Y1RTB1_9SPIO</name>
<dbReference type="RefSeq" id="WP_083052898.1">
    <property type="nucleotide sequence ID" value="NZ_CAXXQO010000002.1"/>
</dbReference>
<dbReference type="Proteomes" id="UP000192343">
    <property type="component" value="Unassembled WGS sequence"/>
</dbReference>
<reference evidence="5 6" key="1">
    <citation type="submission" date="2017-03" db="EMBL/GenBank/DDBJ databases">
        <title>Draft Genome sequence of Marispirochaeta sp. strain JC444.</title>
        <authorList>
            <person name="Shivani Y."/>
            <person name="Subhash Y."/>
            <person name="Sasikala C."/>
            <person name="Ramana C."/>
        </authorList>
    </citation>
    <scope>NUCLEOTIDE SEQUENCE [LARGE SCALE GENOMIC DNA]</scope>
    <source>
        <strain evidence="5 6">JC444</strain>
    </source>
</reference>
<protein>
    <submittedName>
        <fullName evidence="5">Crp/Fnr family transcriptional regulator</fullName>
    </submittedName>
</protein>